<dbReference type="Gene3D" id="3.40.50.450">
    <property type="match status" value="1"/>
</dbReference>
<feature type="domain" description="Smf/DprA SLOG" evidence="3">
    <location>
        <begin position="80"/>
        <end position="287"/>
    </location>
</feature>
<dbReference type="Pfam" id="PF17782">
    <property type="entry name" value="WHD_DprA"/>
    <property type="match status" value="1"/>
</dbReference>
<dbReference type="InterPro" id="IPR057666">
    <property type="entry name" value="DrpA_SLOG"/>
</dbReference>
<dbReference type="InterPro" id="IPR041614">
    <property type="entry name" value="DprA_WH"/>
</dbReference>
<dbReference type="SUPFAM" id="SSF102405">
    <property type="entry name" value="MCP/YpsA-like"/>
    <property type="match status" value="1"/>
</dbReference>
<dbReference type="RefSeq" id="WP_386743600.1">
    <property type="nucleotide sequence ID" value="NZ_JBHRYA010000007.1"/>
</dbReference>
<feature type="region of interest" description="Disordered" evidence="2">
    <location>
        <begin position="374"/>
        <end position="395"/>
    </location>
</feature>
<proteinExistence type="inferred from homology"/>
<dbReference type="EMBL" id="JBHRYA010000007">
    <property type="protein sequence ID" value="MFC3716446.1"/>
    <property type="molecule type" value="Genomic_DNA"/>
</dbReference>
<reference evidence="6" key="1">
    <citation type="journal article" date="2019" name="Int. J. Syst. Evol. Microbiol.">
        <title>The Global Catalogue of Microorganisms (GCM) 10K type strain sequencing project: providing services to taxonomists for standard genome sequencing and annotation.</title>
        <authorList>
            <consortium name="The Broad Institute Genomics Platform"/>
            <consortium name="The Broad Institute Genome Sequencing Center for Infectious Disease"/>
            <person name="Wu L."/>
            <person name="Ma J."/>
        </authorList>
    </citation>
    <scope>NUCLEOTIDE SEQUENCE [LARGE SCALE GENOMIC DNA]</scope>
    <source>
        <strain evidence="6">KCTC 42441</strain>
    </source>
</reference>
<sequence>MTNDNQDALLHLVEAGGSAATRRALLDAHRDPAAALAAGPRAWRAAGCDEAQVRAIEATATVSAQRERARAWLAEPDHHLLGWHDPDYPALLRRIPSPPLALFVAGDPGLLWHPSVAVVGSRSPTAGGRDNARDFARAIAATGLGIASGLAAGIDTAAHEAALGAGGVTVAVLGTGIDHPYPRANTGLYARIAEHGAVVSEYPPGVGVQRGRFPARNRIIAGLALGVLVVEAAERSGALITARLASEAGRDVFAVPGSIHNPMARGCHRLIREGAGLVEAAGEVIAAVAPLAAELGDALRSRLDAPSSGPGTPVAGPSSAGVMDDPDYNRLWQALGHDPTGMDRLVERTGLTTAELSSMLLVMELEGRVSVEHGRYARKRHDTANTAPPGAGRGK</sequence>
<evidence type="ECO:0000259" key="4">
    <source>
        <dbReference type="Pfam" id="PF17782"/>
    </source>
</evidence>
<evidence type="ECO:0000313" key="6">
    <source>
        <dbReference type="Proteomes" id="UP001595705"/>
    </source>
</evidence>
<dbReference type="InterPro" id="IPR036388">
    <property type="entry name" value="WH-like_DNA-bd_sf"/>
</dbReference>
<dbReference type="InterPro" id="IPR003488">
    <property type="entry name" value="DprA"/>
</dbReference>
<keyword evidence="6" id="KW-1185">Reference proteome</keyword>
<evidence type="ECO:0000259" key="3">
    <source>
        <dbReference type="Pfam" id="PF02481"/>
    </source>
</evidence>
<comment type="caution">
    <text evidence="5">The sequence shown here is derived from an EMBL/GenBank/DDBJ whole genome shotgun (WGS) entry which is preliminary data.</text>
</comment>
<dbReference type="NCBIfam" id="TIGR00732">
    <property type="entry name" value="dprA"/>
    <property type="match status" value="1"/>
</dbReference>
<evidence type="ECO:0000256" key="2">
    <source>
        <dbReference type="SAM" id="MobiDB-lite"/>
    </source>
</evidence>
<dbReference type="Gene3D" id="1.10.10.10">
    <property type="entry name" value="Winged helix-like DNA-binding domain superfamily/Winged helix DNA-binding domain"/>
    <property type="match status" value="1"/>
</dbReference>
<feature type="region of interest" description="Disordered" evidence="2">
    <location>
        <begin position="302"/>
        <end position="323"/>
    </location>
</feature>
<dbReference type="Proteomes" id="UP001595705">
    <property type="component" value="Unassembled WGS sequence"/>
</dbReference>
<organism evidence="5 6">
    <name type="scientific">Luteimonas soli</name>
    <dbReference type="NCBI Taxonomy" id="1648966"/>
    <lineage>
        <taxon>Bacteria</taxon>
        <taxon>Pseudomonadati</taxon>
        <taxon>Pseudomonadota</taxon>
        <taxon>Gammaproteobacteria</taxon>
        <taxon>Lysobacterales</taxon>
        <taxon>Lysobacteraceae</taxon>
        <taxon>Luteimonas</taxon>
    </lineage>
</organism>
<dbReference type="PANTHER" id="PTHR43022:SF1">
    <property type="entry name" value="PROTEIN SMF"/>
    <property type="match status" value="1"/>
</dbReference>
<protein>
    <submittedName>
        <fullName evidence="5">DNA-processing protein DprA</fullName>
    </submittedName>
</protein>
<evidence type="ECO:0000256" key="1">
    <source>
        <dbReference type="ARBA" id="ARBA00006525"/>
    </source>
</evidence>
<gene>
    <name evidence="5" type="primary">dprA</name>
    <name evidence="5" type="ORF">ACFONC_09795</name>
</gene>
<accession>A0ABV7XJW4</accession>
<name>A0ABV7XJW4_9GAMM</name>
<dbReference type="PANTHER" id="PTHR43022">
    <property type="entry name" value="PROTEIN SMF"/>
    <property type="match status" value="1"/>
</dbReference>
<evidence type="ECO:0000313" key="5">
    <source>
        <dbReference type="EMBL" id="MFC3716446.1"/>
    </source>
</evidence>
<comment type="similarity">
    <text evidence="1">Belongs to the DprA/Smf family.</text>
</comment>
<dbReference type="Pfam" id="PF02481">
    <property type="entry name" value="DNA_processg_A"/>
    <property type="match status" value="1"/>
</dbReference>
<feature type="domain" description="DprA winged helix" evidence="4">
    <location>
        <begin position="324"/>
        <end position="374"/>
    </location>
</feature>